<keyword evidence="2 4" id="KW-0378">Hydrolase</keyword>
<dbReference type="InterPro" id="IPR013320">
    <property type="entry name" value="ConA-like_dom_sf"/>
</dbReference>
<feature type="domain" description="Beta-xylosidase C-terminal Concanavalin A-like" evidence="5">
    <location>
        <begin position="333"/>
        <end position="519"/>
    </location>
</feature>
<sequence length="534" mass="59163">MITNPVVRGFAPDPSMIRVCNDYYLATSSFEWYPSIPIHRCADLASWHYIGSVEDAVPGGLDGVPDSGGIWAPALSHDGERFWIVYSVVRSVGNRYFDLDTYLSTALAAEGPWSRPVRVPSHGFDPSLFHYDGHLYLLNLQNDHRPGADRFGGIVLLELDRRSLAPVGSPHLLIQHDRLIEGPKMVFHDGWFILQLAEGGTGWEHGVRIARSRQLFGPYELDAHDLLTTRDDPAAVLAKAGHGELFDTPEGQWYLSHLAARPVEQAAGRFCELGRETCVQPIVWHDGWPRLAQGGHHPVVHVEPPAQSSGARGPATPLIPQPVDEQAQVPRWPWSTLREPANASWVREIGDAIVLRGRQGIESRWQNSLVAQRLSEHSGRFAATLLAEPASFTQAAGIVAWYDTTSHYELAITWAEPEGQSQRGQQWLNQGRRVVRLLSRTHEGAEVLAMADAPQGPVRLAMAWHAGAIRFEVDGEQLGPELSLAPLSDDVPRGALRFTGAMAGLHAEDLVDHSWWVRFTRLVLEQNVDEQGDS</sequence>
<protein>
    <submittedName>
        <fullName evidence="6">Xylan 1,4-beta-xylosidase</fullName>
    </submittedName>
</protein>
<evidence type="ECO:0000313" key="6">
    <source>
        <dbReference type="EMBL" id="SER64129.1"/>
    </source>
</evidence>
<reference evidence="6 7" key="1">
    <citation type="submission" date="2016-10" db="EMBL/GenBank/DDBJ databases">
        <authorList>
            <person name="de Groot N.N."/>
        </authorList>
    </citation>
    <scope>NUCLEOTIDE SEQUENCE [LARGE SCALE GENOMIC DNA]</scope>
    <source>
        <strain evidence="6 7">DSM 16859</strain>
    </source>
</reference>
<comment type="similarity">
    <text evidence="1 4">Belongs to the glycosyl hydrolase 43 family.</text>
</comment>
<evidence type="ECO:0000256" key="2">
    <source>
        <dbReference type="ARBA" id="ARBA00022801"/>
    </source>
</evidence>
<keyword evidence="7" id="KW-1185">Reference proteome</keyword>
<dbReference type="PANTHER" id="PTHR42812">
    <property type="entry name" value="BETA-XYLOSIDASE"/>
    <property type="match status" value="1"/>
</dbReference>
<dbReference type="SUPFAM" id="SSF75005">
    <property type="entry name" value="Arabinanase/levansucrase/invertase"/>
    <property type="match status" value="1"/>
</dbReference>
<dbReference type="InterPro" id="IPR006710">
    <property type="entry name" value="Glyco_hydro_43"/>
</dbReference>
<dbReference type="GO" id="GO:0005975">
    <property type="term" value="P:carbohydrate metabolic process"/>
    <property type="evidence" value="ECO:0007669"/>
    <property type="project" value="InterPro"/>
</dbReference>
<dbReference type="Proteomes" id="UP000198815">
    <property type="component" value="Unassembled WGS sequence"/>
</dbReference>
<organism evidence="6 7">
    <name type="scientific">Propionibacterium cyclohexanicum</name>
    <dbReference type="NCBI Taxonomy" id="64702"/>
    <lineage>
        <taxon>Bacteria</taxon>
        <taxon>Bacillati</taxon>
        <taxon>Actinomycetota</taxon>
        <taxon>Actinomycetes</taxon>
        <taxon>Propionibacteriales</taxon>
        <taxon>Propionibacteriaceae</taxon>
        <taxon>Propionibacterium</taxon>
    </lineage>
</organism>
<evidence type="ECO:0000256" key="4">
    <source>
        <dbReference type="RuleBase" id="RU361187"/>
    </source>
</evidence>
<dbReference type="STRING" id="64702.SAMN05443377_104133"/>
<dbReference type="EMBL" id="FOGZ01000004">
    <property type="protein sequence ID" value="SER64129.1"/>
    <property type="molecule type" value="Genomic_DNA"/>
</dbReference>
<dbReference type="Gene3D" id="2.60.120.200">
    <property type="match status" value="1"/>
</dbReference>
<evidence type="ECO:0000313" key="7">
    <source>
        <dbReference type="Proteomes" id="UP000198815"/>
    </source>
</evidence>
<dbReference type="OrthoDB" id="9758923at2"/>
<evidence type="ECO:0000256" key="1">
    <source>
        <dbReference type="ARBA" id="ARBA00009865"/>
    </source>
</evidence>
<name>A0A1H9QWB4_9ACTN</name>
<dbReference type="AlphaFoldDB" id="A0A1H9QWB4"/>
<dbReference type="Pfam" id="PF04616">
    <property type="entry name" value="Glyco_hydro_43"/>
    <property type="match status" value="1"/>
</dbReference>
<dbReference type="SUPFAM" id="SSF49899">
    <property type="entry name" value="Concanavalin A-like lectins/glucanases"/>
    <property type="match status" value="1"/>
</dbReference>
<proteinExistence type="inferred from homology"/>
<dbReference type="PANTHER" id="PTHR42812:SF12">
    <property type="entry name" value="BETA-XYLOSIDASE-RELATED"/>
    <property type="match status" value="1"/>
</dbReference>
<gene>
    <name evidence="6" type="ORF">SAMN05443377_104133</name>
</gene>
<dbReference type="RefSeq" id="WP_091967998.1">
    <property type="nucleotide sequence ID" value="NZ_FOGZ01000004.1"/>
</dbReference>
<evidence type="ECO:0000256" key="3">
    <source>
        <dbReference type="ARBA" id="ARBA00023295"/>
    </source>
</evidence>
<dbReference type="Gene3D" id="2.115.10.20">
    <property type="entry name" value="Glycosyl hydrolase domain, family 43"/>
    <property type="match status" value="1"/>
</dbReference>
<dbReference type="InterPro" id="IPR051795">
    <property type="entry name" value="Glycosyl_Hydrlase_43"/>
</dbReference>
<keyword evidence="3 4" id="KW-0326">Glycosidase</keyword>
<evidence type="ECO:0000259" key="5">
    <source>
        <dbReference type="Pfam" id="PF17851"/>
    </source>
</evidence>
<accession>A0A1H9QWB4</accession>
<dbReference type="Pfam" id="PF17851">
    <property type="entry name" value="GH43_C2"/>
    <property type="match status" value="1"/>
</dbReference>
<dbReference type="InterPro" id="IPR023296">
    <property type="entry name" value="Glyco_hydro_beta-prop_sf"/>
</dbReference>
<dbReference type="GO" id="GO:0004553">
    <property type="term" value="F:hydrolase activity, hydrolyzing O-glycosyl compounds"/>
    <property type="evidence" value="ECO:0007669"/>
    <property type="project" value="InterPro"/>
</dbReference>
<dbReference type="InterPro" id="IPR041542">
    <property type="entry name" value="GH43_C2"/>
</dbReference>